<dbReference type="Proteomes" id="UP001238496">
    <property type="component" value="Unassembled WGS sequence"/>
</dbReference>
<sequence>MAFTAIENMRVGYLVGFEDRESNRYIIFDPRDRGFTLYTGRYGHGCNPITGPRARPYIDKLTPEQIALCTAASLLRKDSP</sequence>
<name>A0ABU0GAD5_9HYPH</name>
<keyword evidence="2" id="KW-1185">Reference proteome</keyword>
<organism evidence="1 2">
    <name type="scientific">Peteryoungia aggregata LMG 23059</name>
    <dbReference type="NCBI Taxonomy" id="1368425"/>
    <lineage>
        <taxon>Bacteria</taxon>
        <taxon>Pseudomonadati</taxon>
        <taxon>Pseudomonadota</taxon>
        <taxon>Alphaproteobacteria</taxon>
        <taxon>Hyphomicrobiales</taxon>
        <taxon>Rhizobiaceae</taxon>
        <taxon>Peteryoungia</taxon>
    </lineage>
</organism>
<reference evidence="1 2" key="1">
    <citation type="submission" date="2023-07" db="EMBL/GenBank/DDBJ databases">
        <title>Genomic Encyclopedia of Type Strains, Phase IV (KMG-IV): sequencing the most valuable type-strain genomes for metagenomic binning, comparative biology and taxonomic classification.</title>
        <authorList>
            <person name="Goeker M."/>
        </authorList>
    </citation>
    <scope>NUCLEOTIDE SEQUENCE [LARGE SCALE GENOMIC DNA]</scope>
    <source>
        <strain evidence="1 2">DSM 1111</strain>
    </source>
</reference>
<accession>A0ABU0GAD5</accession>
<protein>
    <submittedName>
        <fullName evidence="1">Uncharacterized protein</fullName>
    </submittedName>
</protein>
<comment type="caution">
    <text evidence="1">The sequence shown here is derived from an EMBL/GenBank/DDBJ whole genome shotgun (WGS) entry which is preliminary data.</text>
</comment>
<dbReference type="EMBL" id="JAUSUW010000010">
    <property type="protein sequence ID" value="MDQ0422310.1"/>
    <property type="molecule type" value="Genomic_DNA"/>
</dbReference>
<evidence type="ECO:0000313" key="2">
    <source>
        <dbReference type="Proteomes" id="UP001238496"/>
    </source>
</evidence>
<gene>
    <name evidence="1" type="ORF">J2045_003358</name>
</gene>
<evidence type="ECO:0000313" key="1">
    <source>
        <dbReference type="EMBL" id="MDQ0422310.1"/>
    </source>
</evidence>
<proteinExistence type="predicted"/>
<dbReference type="RefSeq" id="WP_307374750.1">
    <property type="nucleotide sequence ID" value="NZ_JAUSUW010000010.1"/>
</dbReference>